<dbReference type="Pfam" id="PF00404">
    <property type="entry name" value="Dockerin_1"/>
    <property type="match status" value="1"/>
</dbReference>
<dbReference type="InterPro" id="IPR028994">
    <property type="entry name" value="Integrin_alpha_N"/>
</dbReference>
<organism evidence="2 3">
    <name type="scientific">Neorhodopirellula lusitana</name>
    <dbReference type="NCBI Taxonomy" id="445327"/>
    <lineage>
        <taxon>Bacteria</taxon>
        <taxon>Pseudomonadati</taxon>
        <taxon>Planctomycetota</taxon>
        <taxon>Planctomycetia</taxon>
        <taxon>Pirellulales</taxon>
        <taxon>Pirellulaceae</taxon>
        <taxon>Neorhodopirellula</taxon>
    </lineage>
</organism>
<feature type="compositionally biased region" description="Basic residues" evidence="1">
    <location>
        <begin position="13"/>
        <end position="24"/>
    </location>
</feature>
<dbReference type="PRINTS" id="PR00313">
    <property type="entry name" value="CABNDNGRPT"/>
</dbReference>
<dbReference type="SUPFAM" id="SSF63446">
    <property type="entry name" value="Type I dockerin domain"/>
    <property type="match status" value="1"/>
</dbReference>
<evidence type="ECO:0000256" key="1">
    <source>
        <dbReference type="SAM" id="MobiDB-lite"/>
    </source>
</evidence>
<proteinExistence type="predicted"/>
<sequence length="2636" mass="278103">MPRLNKMSTCRQSNKRSKLTRKRRNRRGLFERLEDRRLLAVMKGDIALAIDAAQTEFDQAFDQVLIQNGLDVDLPIFDKKLSEAFDLSVLTSEAVQTGVDFLTTNQAPDAALTVAQALPLLSSRTGGEIAAVNSSVSDAAVEFDLVITVDLTDVEIPLPSSIDFGAIGIEITLPSVQPFQSSVQLTARTRLRIEDATVTNDTDGISNEASPSSTNITFGANLSAAPVQLDGDVAGVLAYKGQIDFRYAPSVVADFGLGNSFIPLTQLDGELNRTTVQNESTIIVPVVIELDPSDSGAAKYLPELGYKTEFLVDVANASIGEDPAKAKVLFRGAEIAADHPDLRLAIIDNYAEGMVSKITEMIPDDVRDLLLGKTDVFAGLDINDLIGAKFGLGYDTPLDALFFLGVPQPVIDTVELILEVADFGTNSTPDETDKLGITFPIVKDPVAGVLDILAGRNTDLAIWRVNLVEKVLASYGFEGQPDKLQLKSDGFLLKVSDERLQVKFDFEQFKDDLKKRVSDSVGGVAADIVDYLATYLTKGLTGALSFDLGGRVEIGADTHFLTVNGGTLSDFADTFFIDTTEPILDLGFQIDVTASLAGAVGFGLSAPRLPTINDAKRELGNAKDCVGNAKQCVEDAADNAQNFINSITDSAGNIIPGLSFEDLEDRFKDAVVDLREGVGFVAGELTEAGKQAVDKLVELGEQGWEILTKLIGDLLSAEISLKLGLEAELALEDGAEPGKLRAGEFIADPLSKVCLLVGMNGGISAKSNFLGEIGYDVEIDFIDIPCVKTTTGGNNGDPKRVEEWFAEPIGSTIFIYGTASADDFRITKNTNGDILLFNGGAYQVFDFDPSDPDRIQTVHVDLRGELTPVDNRVDDTIRSKDGGNDSVTIASVFFDEIAVVVNGGSGSDVITAYDSRNDNFYDGEVAFSGGGGNDTLTGGNGPTNILLGDHESDLSIFGDDTINAGPGPAILLGQRGNDLLRGLQPNLDTENGSGGTMSGGLGFDQLDVGDFSDGDWLLVGGELVAENGQPTGADAGGFILGGPKDDTIIGGHAIFDAPLTSFVPILGTGDRSWLSGGPGDDFVFGTAGNDFLIGGELSGQSNSGADFLSGFEGTDLLSPANITTTRAVGIWAPYEVDFDENASQGEVILGGDLEDLFLIGPGLTDLSLYGGAENDVFLFSDNFVSPNGKVDEIGGDILIDGGGGNENRIAFNDLGGAAKNVVISASQITGLTDATISYRGVFDEPSTHDGIIVNASERNDEFLVSSVDVGDTWRIVANGGDDSFSVASTQRDNNGTLDDIRGRLSIIGGEDNDRIYLNDRSADNAAEEFHYLIEPDSVTDLPHLEASDRTFEGVFFDGTTEDLRLDGTDAANVFDVSPSVDTKFFIDGNLPETQRVCAADGDFLRLNTEGTLGRKLTITDVGDGFWSFDQPHQPVFFESIERFNHVDIIAVTEPAGAGSEPRVRVFDAETLEFKFEFLAYELDYENGVQVAVGDVNEDGLPDVVTIPGRLRAPDVRVFNGAPMVGAQGSEIPELGIPAMLTYGDEYLWGGQVAVGDVTGDGCNEIVTASGRNIETVKVFGHDPGIGNPNISQKPFTEIASFEPFEDLPQFMGGAYVAVADFDGDDDGNRRGDIVVGAGSGLPSKVRVFESDANLTFTQTRQIDDPEQDTEFGLQVTTGDINGDEIPDIITSRQSRGSSQVHVYDGQVSGSNTPIQTLTAFTDPSQTAPVLVSSADFNEDGLDDLYTTQGPDGRNDSEVRVFDQRNDQIGLVDTLSESQVSLAIQLDHDIRLTGTLDSLFNLLSLQEKWFSSETGQTFYLTPAGDFFQSNGANHADSELIASIDNCVYLHPPLLHQAFDTYLAANSDAEARVSAQGYAEPSLASTIVTNTLDLGPGSLRAAIEFANENPGPDSILFDIPGDGVHTITVNSALPTITDTVIIDGTNEPGFQDSPVVQIDGTTAGTGVNGFTIDADFTTIRGLVISGFTGNGLEVLSDHNIIAGNYIGTDATGLADQGNSRHGILVRNASGNTIGGLTQEDRNIVSGNDQFGIYLLGSGSTDNDIRGNFIGTDVTGLSELGNFGSGIVISNASFNLIGGRNEAARNVISGNLRSGIYLIRDGATDNQIAGNYIGTDVTGTRELGNRLSGVVIQDGSNNTVGAIEEVGGNIISANGEYGVRVFGTRAGENLIANNYIGTTTDGLSDLGNTLSGVLLSNSSDNGVDSNVISGNDQFGVYILGSGSTNNTIEGNFIGTDATGSNAIGNRGSGIVISNASRNLIGGTTPSAGNVISGNLRSGVYLLRDSANDNRIEGNYIGTDSTGMGDVGNRLSGVVVQSGANNTIGGTAVGAGNRIANNGADGISILNNQAFNNAITRNSIESNVGLGIDLGSNGAASNDAGDADTGANRLQNTATSLGVEVTVTGSTALIEFEYQVDTLPANATFPLTVEFFLSDASGQGIHFLTDDIYSTADQSTGLKLFSQSFPISSFSFTPEFGSATVTDAAGNTSEFSSAVPITLAAGGMGEPLALLAPTPKVAYDSLDVNRNGDVTSIDALMVINALNESETSKRTDVNEAIIQLDVNRDGSVTALDALLVINQLNQKDSASTELSVEERFDAVFAEMEQDAFNDDEILEESLLF</sequence>
<dbReference type="SUPFAM" id="SSF51120">
    <property type="entry name" value="beta-Roll"/>
    <property type="match status" value="1"/>
</dbReference>
<reference evidence="2 3" key="1">
    <citation type="submission" date="2017-05" db="EMBL/GenBank/DDBJ databases">
        <authorList>
            <person name="Varghese N."/>
            <person name="Submissions S."/>
        </authorList>
    </citation>
    <scope>NUCLEOTIDE SEQUENCE [LARGE SCALE GENOMIC DNA]</scope>
    <source>
        <strain evidence="2 3">DSM 25457</strain>
    </source>
</reference>
<dbReference type="SUPFAM" id="SSF69318">
    <property type="entry name" value="Integrin alpha N-terminal domain"/>
    <property type="match status" value="1"/>
</dbReference>
<feature type="region of interest" description="Disordered" evidence="1">
    <location>
        <begin position="1"/>
        <end position="24"/>
    </location>
</feature>
<dbReference type="InterPro" id="IPR012334">
    <property type="entry name" value="Pectin_lyas_fold"/>
</dbReference>
<dbReference type="Gene3D" id="2.160.20.10">
    <property type="entry name" value="Single-stranded right-handed beta-helix, Pectin lyase-like"/>
    <property type="match status" value="2"/>
</dbReference>
<dbReference type="InterPro" id="IPR036439">
    <property type="entry name" value="Dockerin_dom_sf"/>
</dbReference>
<dbReference type="Proteomes" id="UP001158067">
    <property type="component" value="Unassembled WGS sequence"/>
</dbReference>
<dbReference type="CDD" id="cd14256">
    <property type="entry name" value="Dockerin_I"/>
    <property type="match status" value="1"/>
</dbReference>
<evidence type="ECO:0000313" key="3">
    <source>
        <dbReference type="Proteomes" id="UP001158067"/>
    </source>
</evidence>
<dbReference type="InterPro" id="IPR011050">
    <property type="entry name" value="Pectin_lyase_fold/virulence"/>
</dbReference>
<dbReference type="SMART" id="SM00710">
    <property type="entry name" value="PbH1"/>
    <property type="match status" value="13"/>
</dbReference>
<dbReference type="SUPFAM" id="SSF51126">
    <property type="entry name" value="Pectin lyase-like"/>
    <property type="match status" value="2"/>
</dbReference>
<dbReference type="InterPro" id="IPR006626">
    <property type="entry name" value="PbH1"/>
</dbReference>
<gene>
    <name evidence="2" type="ORF">SAMN06265222_103318</name>
</gene>
<dbReference type="InterPro" id="IPR011049">
    <property type="entry name" value="Serralysin-like_metalloprot_C"/>
</dbReference>
<keyword evidence="3" id="KW-1185">Reference proteome</keyword>
<dbReference type="InterPro" id="IPR002105">
    <property type="entry name" value="Dockerin_1_rpt"/>
</dbReference>
<dbReference type="EMBL" id="FXUG01000003">
    <property type="protein sequence ID" value="SMP51668.1"/>
    <property type="molecule type" value="Genomic_DNA"/>
</dbReference>
<comment type="caution">
    <text evidence="2">The sequence shown here is derived from an EMBL/GenBank/DDBJ whole genome shotgun (WGS) entry which is preliminary data.</text>
</comment>
<name>A0ABY1PWY7_9BACT</name>
<dbReference type="Gene3D" id="1.10.1330.10">
    <property type="entry name" value="Dockerin domain"/>
    <property type="match status" value="1"/>
</dbReference>
<evidence type="ECO:0000313" key="2">
    <source>
        <dbReference type="EMBL" id="SMP51668.1"/>
    </source>
</evidence>
<dbReference type="Gene3D" id="2.130.10.130">
    <property type="entry name" value="Integrin alpha, N-terminal"/>
    <property type="match status" value="2"/>
</dbReference>
<feature type="compositionally biased region" description="Polar residues" evidence="1">
    <location>
        <begin position="1"/>
        <end position="12"/>
    </location>
</feature>
<accession>A0ABY1PWY7</accession>
<protein>
    <submittedName>
        <fullName evidence="2">Parallel beta-helix repeat (Two copies)</fullName>
    </submittedName>
</protein>